<evidence type="ECO:0000256" key="7">
    <source>
        <dbReference type="ARBA" id="ARBA00023294"/>
    </source>
</evidence>
<dbReference type="PROSITE" id="PS51745">
    <property type="entry name" value="PB1"/>
    <property type="match status" value="1"/>
</dbReference>
<protein>
    <recommendedName>
        <fullName evidence="8">Auxin response factor</fullName>
    </recommendedName>
</protein>
<evidence type="ECO:0000256" key="3">
    <source>
        <dbReference type="ARBA" id="ARBA00023015"/>
    </source>
</evidence>
<reference evidence="12 13" key="1">
    <citation type="journal article" date="2024" name="G3 (Bethesda)">
        <title>Genome assembly of Hibiscus sabdariffa L. provides insights into metabolisms of medicinal natural products.</title>
        <authorList>
            <person name="Kim T."/>
        </authorList>
    </citation>
    <scope>NUCLEOTIDE SEQUENCE [LARGE SCALE GENOMIC DNA]</scope>
    <source>
        <strain evidence="12">TK-2024</strain>
        <tissue evidence="12">Old leaves</tissue>
    </source>
</reference>
<evidence type="ECO:0000256" key="6">
    <source>
        <dbReference type="ARBA" id="ARBA00023242"/>
    </source>
</evidence>
<gene>
    <name evidence="12" type="ORF">V6N12_059009</name>
</gene>
<evidence type="ECO:0000256" key="5">
    <source>
        <dbReference type="ARBA" id="ARBA00023163"/>
    </source>
</evidence>
<keyword evidence="5 8" id="KW-0804">Transcription</keyword>
<keyword evidence="6 8" id="KW-0539">Nucleus</keyword>
<dbReference type="InterPro" id="IPR015300">
    <property type="entry name" value="DNA-bd_pseudobarrel_sf"/>
</dbReference>
<dbReference type="Pfam" id="PF02362">
    <property type="entry name" value="B3"/>
    <property type="match status" value="1"/>
</dbReference>
<dbReference type="SMART" id="SM01019">
    <property type="entry name" value="B3"/>
    <property type="match status" value="1"/>
</dbReference>
<name>A0ABR2ETT4_9ROSI</name>
<dbReference type="InterPro" id="IPR010525">
    <property type="entry name" value="ARF_dom"/>
</dbReference>
<evidence type="ECO:0000256" key="1">
    <source>
        <dbReference type="ARBA" id="ARBA00004123"/>
    </source>
</evidence>
<evidence type="ECO:0000256" key="9">
    <source>
        <dbReference type="SAM" id="MobiDB-lite"/>
    </source>
</evidence>
<dbReference type="PANTHER" id="PTHR31384">
    <property type="entry name" value="AUXIN RESPONSE FACTOR 4-RELATED"/>
    <property type="match status" value="1"/>
</dbReference>
<evidence type="ECO:0000256" key="8">
    <source>
        <dbReference type="RuleBase" id="RU004561"/>
    </source>
</evidence>
<dbReference type="InterPro" id="IPR033389">
    <property type="entry name" value="AUX/IAA_dom"/>
</dbReference>
<evidence type="ECO:0000256" key="4">
    <source>
        <dbReference type="ARBA" id="ARBA00023125"/>
    </source>
</evidence>
<feature type="domain" description="PB1" evidence="11">
    <location>
        <begin position="571"/>
        <end position="654"/>
    </location>
</feature>
<evidence type="ECO:0000313" key="12">
    <source>
        <dbReference type="EMBL" id="KAK8565447.1"/>
    </source>
</evidence>
<dbReference type="Proteomes" id="UP001472677">
    <property type="component" value="Unassembled WGS sequence"/>
</dbReference>
<comment type="similarity">
    <text evidence="2 8">Belongs to the ARF family.</text>
</comment>
<dbReference type="SUPFAM" id="SSF101936">
    <property type="entry name" value="DNA-binding pseudobarrel domain"/>
    <property type="match status" value="1"/>
</dbReference>
<evidence type="ECO:0000256" key="2">
    <source>
        <dbReference type="ARBA" id="ARBA00007853"/>
    </source>
</evidence>
<dbReference type="CDD" id="cd10017">
    <property type="entry name" value="B3_DNA"/>
    <property type="match status" value="1"/>
</dbReference>
<dbReference type="InterPro" id="IPR053793">
    <property type="entry name" value="PB1-like"/>
</dbReference>
<dbReference type="PROSITE" id="PS50863">
    <property type="entry name" value="B3"/>
    <property type="match status" value="1"/>
</dbReference>
<keyword evidence="3 8" id="KW-0805">Transcription regulation</keyword>
<dbReference type="Pfam" id="PF06507">
    <property type="entry name" value="ARF_AD"/>
    <property type="match status" value="1"/>
</dbReference>
<feature type="region of interest" description="Disordered" evidence="9">
    <location>
        <begin position="532"/>
        <end position="567"/>
    </location>
</feature>
<dbReference type="SUPFAM" id="SSF54277">
    <property type="entry name" value="CAD &amp; PB1 domains"/>
    <property type="match status" value="1"/>
</dbReference>
<comment type="subcellular location">
    <subcellularLocation>
        <location evidence="1 8">Nucleus</location>
    </subcellularLocation>
</comment>
<sequence>MDGKRNGLMGNVPFHSRRRTDVDGLPSPYNQGGIDDLYDDELWHACAGPCVYVPRVGEKVLYFPQGHMEQVDACMNQDATMEMPIYNLPSRILCSVMHVQLKVEPSTDEVFAQITLLPDAEQDVQALERINYKSLPPKTYPRFFSKKLTPSDTSMHGGFSIPKRLADDGCLPLLDMSQQTPQQELVARDLHGFEWRFRHIFRGQPKRHLLTSGWSTFQTLKKLVAGDTCIFLRGENGELRVGIRRAATVLNRTSISIIPGHSMRHGILACAFHAFSTRSMFTVYHHPWSGSSEFIISFSQYMKSARIDYSIGTRFKMQFKGEECREQRASGTIISIVDIDHIRWPNSEWRCLKVKWDPTAGATLHPERICPWNIDEFTRKKKPFILHNRKKARSLLNGMSHGSINYESQSTSGVLQGQEDSDTYGNQSSALRQPIPHRLPLNHSWAFTQQLMQNRQMPVCGTTIFSSGKVASFGLHNSWLPTFSNDRVHEDALASRKFSVPNVNSQTSLCEPNGRDAYMLFGVNLFIGQPSPPSPQNFTSSELESLGSIPPTSQSTVSEPSKGTSCSVSNRSCAKVLKYGTALGRSVDLTRFDGYKELIGELDRMFDFKGRLSDGSSGWDVTYTDDEGDMMMIGDPYPWQRFQYEVRRMLISPKEETEGLNRSSPNPTSH</sequence>
<dbReference type="Gene3D" id="2.40.330.10">
    <property type="entry name" value="DNA-binding pseudobarrel domain"/>
    <property type="match status" value="1"/>
</dbReference>
<comment type="function">
    <text evidence="8">Auxin response factors (ARFs) are transcriptional factors that bind specifically to the DNA sequence 5'-TGTCTC-3' found in the auxin-responsive promoter elements (AuxREs).</text>
</comment>
<dbReference type="EMBL" id="JBBPBM010000010">
    <property type="protein sequence ID" value="KAK8565447.1"/>
    <property type="molecule type" value="Genomic_DNA"/>
</dbReference>
<evidence type="ECO:0000259" key="10">
    <source>
        <dbReference type="PROSITE" id="PS50863"/>
    </source>
</evidence>
<proteinExistence type="inferred from homology"/>
<feature type="compositionally biased region" description="Polar residues" evidence="9">
    <location>
        <begin position="550"/>
        <end position="567"/>
    </location>
</feature>
<dbReference type="InterPro" id="IPR044835">
    <property type="entry name" value="ARF_plant"/>
</dbReference>
<dbReference type="Gene3D" id="2.30.30.1040">
    <property type="match status" value="1"/>
</dbReference>
<comment type="subunit">
    <text evidence="8">Homodimers and heterodimers.</text>
</comment>
<evidence type="ECO:0000259" key="11">
    <source>
        <dbReference type="PROSITE" id="PS51745"/>
    </source>
</evidence>
<comment type="caution">
    <text evidence="12">The sequence shown here is derived from an EMBL/GenBank/DDBJ whole genome shotgun (WGS) entry which is preliminary data.</text>
</comment>
<dbReference type="PANTHER" id="PTHR31384:SF25">
    <property type="entry name" value="AUXIN RESPONSE FACTOR"/>
    <property type="match status" value="1"/>
</dbReference>
<keyword evidence="4 8" id="KW-0238">DNA-binding</keyword>
<feature type="domain" description="TF-B3" evidence="10">
    <location>
        <begin position="144"/>
        <end position="247"/>
    </location>
</feature>
<organism evidence="12 13">
    <name type="scientific">Hibiscus sabdariffa</name>
    <name type="common">roselle</name>
    <dbReference type="NCBI Taxonomy" id="183260"/>
    <lineage>
        <taxon>Eukaryota</taxon>
        <taxon>Viridiplantae</taxon>
        <taxon>Streptophyta</taxon>
        <taxon>Embryophyta</taxon>
        <taxon>Tracheophyta</taxon>
        <taxon>Spermatophyta</taxon>
        <taxon>Magnoliopsida</taxon>
        <taxon>eudicotyledons</taxon>
        <taxon>Gunneridae</taxon>
        <taxon>Pentapetalae</taxon>
        <taxon>rosids</taxon>
        <taxon>malvids</taxon>
        <taxon>Malvales</taxon>
        <taxon>Malvaceae</taxon>
        <taxon>Malvoideae</taxon>
        <taxon>Hibiscus</taxon>
    </lineage>
</organism>
<keyword evidence="7 8" id="KW-0927">Auxin signaling pathway</keyword>
<dbReference type="Pfam" id="PF02309">
    <property type="entry name" value="AUX_IAA"/>
    <property type="match status" value="1"/>
</dbReference>
<feature type="region of interest" description="Disordered" evidence="9">
    <location>
        <begin position="1"/>
        <end position="26"/>
    </location>
</feature>
<evidence type="ECO:0000313" key="13">
    <source>
        <dbReference type="Proteomes" id="UP001472677"/>
    </source>
</evidence>
<accession>A0ABR2ETT4</accession>
<dbReference type="InterPro" id="IPR003340">
    <property type="entry name" value="B3_DNA-bd"/>
</dbReference>
<keyword evidence="13" id="KW-1185">Reference proteome</keyword>
<dbReference type="Gene3D" id="3.10.20.90">
    <property type="entry name" value="Phosphatidylinositol 3-kinase Catalytic Subunit, Chain A, domain 1"/>
    <property type="match status" value="1"/>
</dbReference>